<keyword evidence="3" id="KW-0804">Transcription</keyword>
<sequence>MHDLLDFLADLEAQITLEEKFSLFARFMADEFQYGAVNYGIYLDTGSQRQIVDGFVAKRHGLPVEWRLHYQKKGFAQRDPALLFAARSNTPLLQTQFYKMASEGDMPPAFAEVAIAVQDYVQSGVVIPVQANGVHGVIGLYDPDGDSGKHDLRYGNNRRHIETISVLFHRMCRWDNEVRAQRRLSDLNLTVLNLKARGLRVKEILHKIERNNPKTVDNHLMRVRKALGAKTDSEAIAKASSLGLLREARQSEKSQSSQSSVNFYL</sequence>
<dbReference type="OrthoDB" id="9803630at2"/>
<dbReference type="SUPFAM" id="SSF75516">
    <property type="entry name" value="Pheromone-binding domain of LuxR-like quorum-sensing transcription factors"/>
    <property type="match status" value="1"/>
</dbReference>
<reference evidence="5 6" key="1">
    <citation type="submission" date="2015-09" db="EMBL/GenBank/DDBJ databases">
        <authorList>
            <consortium name="Swine Surveillance"/>
        </authorList>
    </citation>
    <scope>NUCLEOTIDE SEQUENCE [LARGE SCALE GENOMIC DNA]</scope>
    <source>
        <strain evidence="5 6">CECT 7688</strain>
    </source>
</reference>
<dbReference type="EMBL" id="CYPW01000024">
    <property type="protein sequence ID" value="CUH53063.1"/>
    <property type="molecule type" value="Genomic_DNA"/>
</dbReference>
<name>A0A0P1ERB7_9RHOB</name>
<gene>
    <name evidence="5" type="ORF">SHM7688_02515</name>
</gene>
<dbReference type="Gene3D" id="3.30.450.80">
    <property type="entry name" value="Transcription factor LuxR-like, autoinducer-binding domain"/>
    <property type="match status" value="1"/>
</dbReference>
<dbReference type="InterPro" id="IPR005143">
    <property type="entry name" value="TF_LuxR_autoind-bd_dom"/>
</dbReference>
<dbReference type="InterPro" id="IPR000792">
    <property type="entry name" value="Tscrpt_reg_LuxR_C"/>
</dbReference>
<protein>
    <submittedName>
        <fullName evidence="5">LuxR family transcriptional regulatory, chaperone HchA-associated</fullName>
    </submittedName>
</protein>
<dbReference type="Proteomes" id="UP000054823">
    <property type="component" value="Unassembled WGS sequence"/>
</dbReference>
<evidence type="ECO:0000259" key="4">
    <source>
        <dbReference type="SMART" id="SM00421"/>
    </source>
</evidence>
<dbReference type="InterPro" id="IPR036693">
    <property type="entry name" value="TF_LuxR_autoind-bd_dom_sf"/>
</dbReference>
<proteinExistence type="predicted"/>
<dbReference type="InterPro" id="IPR036388">
    <property type="entry name" value="WH-like_DNA-bd_sf"/>
</dbReference>
<keyword evidence="1" id="KW-0805">Transcription regulation</keyword>
<dbReference type="AlphaFoldDB" id="A0A0P1ERB7"/>
<evidence type="ECO:0000313" key="6">
    <source>
        <dbReference type="Proteomes" id="UP000054823"/>
    </source>
</evidence>
<keyword evidence="2" id="KW-0238">DNA-binding</keyword>
<dbReference type="InterPro" id="IPR016032">
    <property type="entry name" value="Sig_transdc_resp-reg_C-effctor"/>
</dbReference>
<feature type="domain" description="HTH luxR-type" evidence="4">
    <location>
        <begin position="181"/>
        <end position="239"/>
    </location>
</feature>
<evidence type="ECO:0000256" key="1">
    <source>
        <dbReference type="ARBA" id="ARBA00023015"/>
    </source>
</evidence>
<dbReference type="SUPFAM" id="SSF46894">
    <property type="entry name" value="C-terminal effector domain of the bipartite response regulators"/>
    <property type="match status" value="1"/>
</dbReference>
<accession>A0A0P1ERB7</accession>
<evidence type="ECO:0000256" key="2">
    <source>
        <dbReference type="ARBA" id="ARBA00023125"/>
    </source>
</evidence>
<dbReference type="GO" id="GO:0006355">
    <property type="term" value="P:regulation of DNA-templated transcription"/>
    <property type="evidence" value="ECO:0007669"/>
    <property type="project" value="InterPro"/>
</dbReference>
<dbReference type="SMART" id="SM00421">
    <property type="entry name" value="HTH_LUXR"/>
    <property type="match status" value="1"/>
</dbReference>
<dbReference type="Pfam" id="PF03472">
    <property type="entry name" value="Autoind_bind"/>
    <property type="match status" value="1"/>
</dbReference>
<evidence type="ECO:0000256" key="3">
    <source>
        <dbReference type="ARBA" id="ARBA00023163"/>
    </source>
</evidence>
<dbReference type="GO" id="GO:0003677">
    <property type="term" value="F:DNA binding"/>
    <property type="evidence" value="ECO:0007669"/>
    <property type="project" value="UniProtKB-KW"/>
</dbReference>
<dbReference type="Gene3D" id="1.10.10.10">
    <property type="entry name" value="Winged helix-like DNA-binding domain superfamily/Winged helix DNA-binding domain"/>
    <property type="match status" value="1"/>
</dbReference>
<dbReference type="STRING" id="321267.SHM7688_02515"/>
<organism evidence="5 6">
    <name type="scientific">Shimia marina</name>
    <dbReference type="NCBI Taxonomy" id="321267"/>
    <lineage>
        <taxon>Bacteria</taxon>
        <taxon>Pseudomonadati</taxon>
        <taxon>Pseudomonadota</taxon>
        <taxon>Alphaproteobacteria</taxon>
        <taxon>Rhodobacterales</taxon>
        <taxon>Roseobacteraceae</taxon>
    </lineage>
</organism>
<keyword evidence="6" id="KW-1185">Reference proteome</keyword>
<dbReference type="RefSeq" id="WP_058240222.1">
    <property type="nucleotide sequence ID" value="NZ_CYPW01000024.1"/>
</dbReference>
<evidence type="ECO:0000313" key="5">
    <source>
        <dbReference type="EMBL" id="CUH53063.1"/>
    </source>
</evidence>